<evidence type="ECO:0000256" key="1">
    <source>
        <dbReference type="SAM" id="MobiDB-lite"/>
    </source>
</evidence>
<accession>A0A383V5U7</accession>
<feature type="compositionally biased region" description="Low complexity" evidence="1">
    <location>
        <begin position="65"/>
        <end position="78"/>
    </location>
</feature>
<evidence type="ECO:0000313" key="2">
    <source>
        <dbReference type="EMBL" id="SZX59736.1"/>
    </source>
</evidence>
<reference evidence="2 3" key="1">
    <citation type="submission" date="2016-10" db="EMBL/GenBank/DDBJ databases">
        <authorList>
            <person name="Cai Z."/>
        </authorList>
    </citation>
    <scope>NUCLEOTIDE SEQUENCE [LARGE SCALE GENOMIC DNA]</scope>
</reference>
<feature type="region of interest" description="Disordered" evidence="1">
    <location>
        <begin position="65"/>
        <end position="94"/>
    </location>
</feature>
<gene>
    <name evidence="2" type="ORF">BQ4739_LOCUS348</name>
</gene>
<proteinExistence type="predicted"/>
<sequence length="190" mass="20934">MSSVYAEVQQQQQQLTPLGISAAAVKQMYCLLPDFVKLLGKTKAPPELRKRVAAFLMDTAEQALSSSSSSSSSSSGSSAERQRQQRWRRQQQQLQEPDLVHAAVAVTDAAVQLQYANILVSQELLLPDDVKHQCLLLVNTIRDCAMIAIADNSSSRARPAGKPGRWTVICCQRCLCTDCRRLSASQAMQR</sequence>
<dbReference type="AlphaFoldDB" id="A0A383V5U7"/>
<organism evidence="2 3">
    <name type="scientific">Tetradesmus obliquus</name>
    <name type="common">Green alga</name>
    <name type="synonym">Acutodesmus obliquus</name>
    <dbReference type="NCBI Taxonomy" id="3088"/>
    <lineage>
        <taxon>Eukaryota</taxon>
        <taxon>Viridiplantae</taxon>
        <taxon>Chlorophyta</taxon>
        <taxon>core chlorophytes</taxon>
        <taxon>Chlorophyceae</taxon>
        <taxon>CS clade</taxon>
        <taxon>Sphaeropleales</taxon>
        <taxon>Scenedesmaceae</taxon>
        <taxon>Tetradesmus</taxon>
    </lineage>
</organism>
<dbReference type="EMBL" id="FNXT01000025">
    <property type="protein sequence ID" value="SZX59736.1"/>
    <property type="molecule type" value="Genomic_DNA"/>
</dbReference>
<name>A0A383V5U7_TETOB</name>
<dbReference type="Proteomes" id="UP000256970">
    <property type="component" value="Unassembled WGS sequence"/>
</dbReference>
<protein>
    <submittedName>
        <fullName evidence="2">Uncharacterized protein</fullName>
    </submittedName>
</protein>
<evidence type="ECO:0000313" key="3">
    <source>
        <dbReference type="Proteomes" id="UP000256970"/>
    </source>
</evidence>
<keyword evidence="3" id="KW-1185">Reference proteome</keyword>